<dbReference type="PANTHER" id="PTHR43840:SF15">
    <property type="entry name" value="MITOCHONDRIAL METAL TRANSPORTER 1-RELATED"/>
    <property type="match status" value="1"/>
</dbReference>
<dbReference type="Gene3D" id="1.20.1510.10">
    <property type="entry name" value="Cation efflux protein transmembrane domain"/>
    <property type="match status" value="1"/>
</dbReference>
<feature type="transmembrane region" description="Helical" evidence="8">
    <location>
        <begin position="127"/>
        <end position="147"/>
    </location>
</feature>
<feature type="transmembrane region" description="Helical" evidence="8">
    <location>
        <begin position="200"/>
        <end position="220"/>
    </location>
</feature>
<dbReference type="SUPFAM" id="SSF160240">
    <property type="entry name" value="Cation efflux protein cytoplasmic domain-like"/>
    <property type="match status" value="1"/>
</dbReference>
<feature type="domain" description="Cation efflux protein transmembrane" evidence="9">
    <location>
        <begin position="58"/>
        <end position="251"/>
    </location>
</feature>
<dbReference type="PANTHER" id="PTHR43840">
    <property type="entry name" value="MITOCHONDRIAL METAL TRANSPORTER 1-RELATED"/>
    <property type="match status" value="1"/>
</dbReference>
<dbReference type="InterPro" id="IPR036837">
    <property type="entry name" value="Cation_efflux_CTD_sf"/>
</dbReference>
<feature type="region of interest" description="Disordered" evidence="7">
    <location>
        <begin position="1"/>
        <end position="25"/>
    </location>
</feature>
<dbReference type="InterPro" id="IPR058533">
    <property type="entry name" value="Cation_efflux_TM"/>
</dbReference>
<evidence type="ECO:0000256" key="4">
    <source>
        <dbReference type="ARBA" id="ARBA00022692"/>
    </source>
</evidence>
<comment type="subcellular location">
    <subcellularLocation>
        <location evidence="1">Membrane</location>
        <topology evidence="1">Multi-pass membrane protein</topology>
    </subcellularLocation>
</comment>
<dbReference type="Pfam" id="PF01545">
    <property type="entry name" value="Cation_efflux"/>
    <property type="match status" value="1"/>
</dbReference>
<evidence type="ECO:0000256" key="7">
    <source>
        <dbReference type="SAM" id="MobiDB-lite"/>
    </source>
</evidence>
<evidence type="ECO:0000256" key="3">
    <source>
        <dbReference type="ARBA" id="ARBA00022448"/>
    </source>
</evidence>
<keyword evidence="4 8" id="KW-0812">Transmembrane</keyword>
<keyword evidence="5 8" id="KW-1133">Transmembrane helix</keyword>
<dbReference type="Proteomes" id="UP000295064">
    <property type="component" value="Unassembled WGS sequence"/>
</dbReference>
<keyword evidence="6 8" id="KW-0472">Membrane</keyword>
<feature type="transmembrane region" description="Helical" evidence="8">
    <location>
        <begin position="159"/>
        <end position="180"/>
    </location>
</feature>
<name>A0A4R6LRV6_9FIRM</name>
<dbReference type="InterPro" id="IPR050291">
    <property type="entry name" value="CDF_Transporter"/>
</dbReference>
<dbReference type="NCBIfam" id="TIGR01297">
    <property type="entry name" value="CDF"/>
    <property type="match status" value="1"/>
</dbReference>
<proteinExistence type="inferred from homology"/>
<dbReference type="RefSeq" id="WP_133514878.1">
    <property type="nucleotide sequence ID" value="NZ_SNWX01000009.1"/>
</dbReference>
<feature type="domain" description="Cation efflux protein cytoplasmic" evidence="10">
    <location>
        <begin position="258"/>
        <end position="331"/>
    </location>
</feature>
<dbReference type="InterPro" id="IPR027469">
    <property type="entry name" value="Cation_efflux_TMD_sf"/>
</dbReference>
<comment type="similarity">
    <text evidence="2">Belongs to the cation diffusion facilitator (CDF) transporter (TC 2.A.4) family.</text>
</comment>
<evidence type="ECO:0000256" key="2">
    <source>
        <dbReference type="ARBA" id="ARBA00008114"/>
    </source>
</evidence>
<evidence type="ECO:0000313" key="11">
    <source>
        <dbReference type="EMBL" id="TDO91319.1"/>
    </source>
</evidence>
<comment type="caution">
    <text evidence="11">The sequence shown here is derived from an EMBL/GenBank/DDBJ whole genome shotgun (WGS) entry which is preliminary data.</text>
</comment>
<accession>A0A4R6LRV6</accession>
<dbReference type="AlphaFoldDB" id="A0A4R6LRV6"/>
<keyword evidence="3" id="KW-0813">Transport</keyword>
<dbReference type="GO" id="GO:0008324">
    <property type="term" value="F:monoatomic cation transmembrane transporter activity"/>
    <property type="evidence" value="ECO:0007669"/>
    <property type="project" value="InterPro"/>
</dbReference>
<dbReference type="SUPFAM" id="SSF161111">
    <property type="entry name" value="Cation efflux protein transmembrane domain-like"/>
    <property type="match status" value="1"/>
</dbReference>
<dbReference type="OrthoDB" id="9806522at2"/>
<evidence type="ECO:0000256" key="8">
    <source>
        <dbReference type="SAM" id="Phobius"/>
    </source>
</evidence>
<evidence type="ECO:0000313" key="12">
    <source>
        <dbReference type="Proteomes" id="UP000295064"/>
    </source>
</evidence>
<evidence type="ECO:0000259" key="10">
    <source>
        <dbReference type="Pfam" id="PF16916"/>
    </source>
</evidence>
<evidence type="ECO:0000256" key="1">
    <source>
        <dbReference type="ARBA" id="ARBA00004141"/>
    </source>
</evidence>
<dbReference type="InterPro" id="IPR027470">
    <property type="entry name" value="Cation_efflux_CTD"/>
</dbReference>
<dbReference type="FunFam" id="1.20.1510.10:FF:000006">
    <property type="entry name" value="Divalent cation efflux transporter"/>
    <property type="match status" value="1"/>
</dbReference>
<dbReference type="Gene3D" id="3.30.70.1350">
    <property type="entry name" value="Cation efflux protein, cytoplasmic domain"/>
    <property type="match status" value="1"/>
</dbReference>
<dbReference type="GO" id="GO:0016020">
    <property type="term" value="C:membrane"/>
    <property type="evidence" value="ECO:0007669"/>
    <property type="project" value="UniProtKB-SubCell"/>
</dbReference>
<organism evidence="11 12">
    <name type="scientific">Halanaerobium saccharolyticum</name>
    <dbReference type="NCBI Taxonomy" id="43595"/>
    <lineage>
        <taxon>Bacteria</taxon>
        <taxon>Bacillati</taxon>
        <taxon>Bacillota</taxon>
        <taxon>Clostridia</taxon>
        <taxon>Halanaerobiales</taxon>
        <taxon>Halanaerobiaceae</taxon>
        <taxon>Halanaerobium</taxon>
    </lineage>
</organism>
<protein>
    <submittedName>
        <fullName evidence="11">Cation diffusion facilitator family transporter</fullName>
    </submittedName>
</protein>
<feature type="compositionally biased region" description="Basic and acidic residues" evidence="7">
    <location>
        <begin position="10"/>
        <end position="21"/>
    </location>
</feature>
<gene>
    <name evidence="11" type="ORF">DFR79_10967</name>
</gene>
<feature type="transmembrane region" description="Helical" evidence="8">
    <location>
        <begin position="90"/>
        <end position="107"/>
    </location>
</feature>
<evidence type="ECO:0000256" key="6">
    <source>
        <dbReference type="ARBA" id="ARBA00023136"/>
    </source>
</evidence>
<reference evidence="11 12" key="1">
    <citation type="submission" date="2019-03" db="EMBL/GenBank/DDBJ databases">
        <title>Subsurface microbial communities from deep shales in Ohio and West Virginia, USA.</title>
        <authorList>
            <person name="Wrighton K."/>
        </authorList>
    </citation>
    <scope>NUCLEOTIDE SEQUENCE [LARGE SCALE GENOMIC DNA]</scope>
    <source>
        <strain evidence="11 12">MA284_T2</strain>
    </source>
</reference>
<dbReference type="Pfam" id="PF16916">
    <property type="entry name" value="ZT_dimer"/>
    <property type="match status" value="1"/>
</dbReference>
<evidence type="ECO:0000259" key="9">
    <source>
        <dbReference type="Pfam" id="PF01545"/>
    </source>
</evidence>
<feature type="transmembrane region" description="Helical" evidence="8">
    <location>
        <begin position="57"/>
        <end position="78"/>
    </location>
</feature>
<dbReference type="InterPro" id="IPR002524">
    <property type="entry name" value="Cation_efflux"/>
</dbReference>
<evidence type="ECO:0000256" key="5">
    <source>
        <dbReference type="ARBA" id="ARBA00022989"/>
    </source>
</evidence>
<sequence length="337" mass="37107">MTKSGSKNNQNDKQEQNREQEMDLDCGEKTAYYNSRCIERVRTDVSDSKRSRLYIKAIIFAIGGNLLLAVIKGILAWISGSSAVFSDAANSLSDALYSIIMGIGLYVSQRPADETHPQGHSQFEPLVSLFIAAAMASAGIAAVWQSIQNFLGQAEPTALGWTSFVMLIAIVVKYIMYYLVSRIGEKVYSPAIQASARDNLVDIISTAIALIGVWGSHFIHPYLDPIAGLVVALWIFKATWEITWENVGYLIGRGADLELTEKIAESAFSVTEVADVHRIVAEYVGPQLRVDMHINVDGDIPLSKAHQIGEDVRNAVERLEEVDLVYVHIEPIGHQGK</sequence>
<dbReference type="EMBL" id="SNWX01000009">
    <property type="protein sequence ID" value="TDO91319.1"/>
    <property type="molecule type" value="Genomic_DNA"/>
</dbReference>